<dbReference type="PANTHER" id="PTHR10491">
    <property type="entry name" value="DTDP-4-DEHYDRORHAMNOSE REDUCTASE"/>
    <property type="match status" value="1"/>
</dbReference>
<name>A0A517ZTY3_9PLAN</name>
<protein>
    <recommendedName>
        <fullName evidence="4 6">dTDP-4-dehydrorhamnose reductase</fullName>
        <ecNumber evidence="3 6">1.1.1.133</ecNumber>
    </recommendedName>
</protein>
<evidence type="ECO:0000256" key="4">
    <source>
        <dbReference type="ARBA" id="ARBA00017099"/>
    </source>
</evidence>
<comment type="catalytic activity">
    <reaction evidence="5">
        <text>dTDP-beta-L-rhamnose + NADP(+) = dTDP-4-dehydro-beta-L-rhamnose + NADPH + H(+)</text>
        <dbReference type="Rhea" id="RHEA:21796"/>
        <dbReference type="ChEBI" id="CHEBI:15378"/>
        <dbReference type="ChEBI" id="CHEBI:57510"/>
        <dbReference type="ChEBI" id="CHEBI:57783"/>
        <dbReference type="ChEBI" id="CHEBI:58349"/>
        <dbReference type="ChEBI" id="CHEBI:62830"/>
        <dbReference type="EC" id="1.1.1.133"/>
    </reaction>
</comment>
<dbReference type="InterPro" id="IPR029903">
    <property type="entry name" value="RmlD-like-bd"/>
</dbReference>
<evidence type="ECO:0000256" key="5">
    <source>
        <dbReference type="ARBA" id="ARBA00048200"/>
    </source>
</evidence>
<dbReference type="UniPathway" id="UPA00124"/>
<dbReference type="KEGG" id="sdyn:Mal52_44350"/>
<dbReference type="SUPFAM" id="SSF51735">
    <property type="entry name" value="NAD(P)-binding Rossmann-fold domains"/>
    <property type="match status" value="1"/>
</dbReference>
<dbReference type="Gene3D" id="3.40.50.720">
    <property type="entry name" value="NAD(P)-binding Rossmann-like Domain"/>
    <property type="match status" value="1"/>
</dbReference>
<comment type="similarity">
    <text evidence="2 6">Belongs to the dTDP-4-dehydrorhamnose reductase family.</text>
</comment>
<evidence type="ECO:0000256" key="3">
    <source>
        <dbReference type="ARBA" id="ARBA00012929"/>
    </source>
</evidence>
<evidence type="ECO:0000256" key="6">
    <source>
        <dbReference type="RuleBase" id="RU364082"/>
    </source>
</evidence>
<dbReference type="Proteomes" id="UP000319383">
    <property type="component" value="Chromosome"/>
</dbReference>
<organism evidence="8 9">
    <name type="scientific">Symmachiella dynata</name>
    <dbReference type="NCBI Taxonomy" id="2527995"/>
    <lineage>
        <taxon>Bacteria</taxon>
        <taxon>Pseudomonadati</taxon>
        <taxon>Planctomycetota</taxon>
        <taxon>Planctomycetia</taxon>
        <taxon>Planctomycetales</taxon>
        <taxon>Planctomycetaceae</taxon>
        <taxon>Symmachiella</taxon>
    </lineage>
</organism>
<dbReference type="PANTHER" id="PTHR10491:SF4">
    <property type="entry name" value="METHIONINE ADENOSYLTRANSFERASE 2 SUBUNIT BETA"/>
    <property type="match status" value="1"/>
</dbReference>
<dbReference type="RefSeq" id="WP_197534368.1">
    <property type="nucleotide sequence ID" value="NZ_CP036276.1"/>
</dbReference>
<dbReference type="Pfam" id="PF04321">
    <property type="entry name" value="RmlD_sub_bind"/>
    <property type="match status" value="1"/>
</dbReference>
<evidence type="ECO:0000256" key="2">
    <source>
        <dbReference type="ARBA" id="ARBA00010944"/>
    </source>
</evidence>
<accession>A0A517ZTY3</accession>
<evidence type="ECO:0000313" key="8">
    <source>
        <dbReference type="EMBL" id="QDU45938.1"/>
    </source>
</evidence>
<proteinExistence type="inferred from homology"/>
<dbReference type="GO" id="GO:0019305">
    <property type="term" value="P:dTDP-rhamnose biosynthetic process"/>
    <property type="evidence" value="ECO:0007669"/>
    <property type="project" value="UniProtKB-UniPathway"/>
</dbReference>
<dbReference type="GO" id="GO:0008831">
    <property type="term" value="F:dTDP-4-dehydrorhamnose reductase activity"/>
    <property type="evidence" value="ECO:0007669"/>
    <property type="project" value="UniProtKB-EC"/>
</dbReference>
<evidence type="ECO:0000256" key="1">
    <source>
        <dbReference type="ARBA" id="ARBA00004781"/>
    </source>
</evidence>
<sequence length="313" mass="34362">MHKLFVAGIDNVLGANLAAELADRFDVFGLSLGDPISISGCRTALCEIQDAESIRKWMSVEQPDWLVVCGPAANSSWNSDHDDDPGSDAIHAMRHWATAAQAVGCEFTVISSDGVFRGPWMFHDEQADHYCDSSIARTIRAIETEATDNCDRTLIVRTNAYGWSPSSAAPGFVESILHAIEEGDACKLDCIRHATPILANDLAEILEQAFEKRLDGLFHIPGAERTNPFAFARRLADQFGHTDVHIAADDWRTQGGRMFGQGETSLRSTSIREALGVAPPMLIEGIRRLHAQWENGYCERFGAAQTLVHEKVA</sequence>
<dbReference type="InterPro" id="IPR005913">
    <property type="entry name" value="dTDP_dehydrorham_reduct"/>
</dbReference>
<feature type="domain" description="RmlD-like substrate binding" evidence="7">
    <location>
        <begin position="3"/>
        <end position="248"/>
    </location>
</feature>
<comment type="function">
    <text evidence="6">Catalyzes the reduction of dTDP-6-deoxy-L-lyxo-4-hexulose to yield dTDP-L-rhamnose.</text>
</comment>
<dbReference type="EMBL" id="CP036276">
    <property type="protein sequence ID" value="QDU45938.1"/>
    <property type="molecule type" value="Genomic_DNA"/>
</dbReference>
<dbReference type="AlphaFoldDB" id="A0A517ZTY3"/>
<dbReference type="InterPro" id="IPR036291">
    <property type="entry name" value="NAD(P)-bd_dom_sf"/>
</dbReference>
<keyword evidence="9" id="KW-1185">Reference proteome</keyword>
<evidence type="ECO:0000259" key="7">
    <source>
        <dbReference type="Pfam" id="PF04321"/>
    </source>
</evidence>
<reference evidence="8 9" key="1">
    <citation type="submission" date="2019-02" db="EMBL/GenBank/DDBJ databases">
        <title>Deep-cultivation of Planctomycetes and their phenomic and genomic characterization uncovers novel biology.</title>
        <authorList>
            <person name="Wiegand S."/>
            <person name="Jogler M."/>
            <person name="Boedeker C."/>
            <person name="Pinto D."/>
            <person name="Vollmers J."/>
            <person name="Rivas-Marin E."/>
            <person name="Kohn T."/>
            <person name="Peeters S.H."/>
            <person name="Heuer A."/>
            <person name="Rast P."/>
            <person name="Oberbeckmann S."/>
            <person name="Bunk B."/>
            <person name="Jeske O."/>
            <person name="Meyerdierks A."/>
            <person name="Storesund J.E."/>
            <person name="Kallscheuer N."/>
            <person name="Luecker S."/>
            <person name="Lage O.M."/>
            <person name="Pohl T."/>
            <person name="Merkel B.J."/>
            <person name="Hornburger P."/>
            <person name="Mueller R.-W."/>
            <person name="Bruemmer F."/>
            <person name="Labrenz M."/>
            <person name="Spormann A.M."/>
            <person name="Op den Camp H."/>
            <person name="Overmann J."/>
            <person name="Amann R."/>
            <person name="Jetten M.S.M."/>
            <person name="Mascher T."/>
            <person name="Medema M.H."/>
            <person name="Devos D.P."/>
            <person name="Kaster A.-K."/>
            <person name="Ovreas L."/>
            <person name="Rohde M."/>
            <person name="Galperin M.Y."/>
            <person name="Jogler C."/>
        </authorList>
    </citation>
    <scope>NUCLEOTIDE SEQUENCE [LARGE SCALE GENOMIC DNA]</scope>
    <source>
        <strain evidence="8 9">Mal52</strain>
    </source>
</reference>
<comment type="pathway">
    <text evidence="1 6">Carbohydrate biosynthesis; dTDP-L-rhamnose biosynthesis.</text>
</comment>
<dbReference type="EC" id="1.1.1.133" evidence="3 6"/>
<gene>
    <name evidence="8" type="ORF">Mal52_44350</name>
</gene>
<evidence type="ECO:0000313" key="9">
    <source>
        <dbReference type="Proteomes" id="UP000319383"/>
    </source>
</evidence>
<keyword evidence="6" id="KW-0521">NADP</keyword>
<keyword evidence="6" id="KW-0560">Oxidoreductase</keyword>